<keyword evidence="4" id="KW-0808">Transferase</keyword>
<keyword evidence="5 11" id="KW-0547">Nucleotide-binding</keyword>
<evidence type="ECO:0000313" key="14">
    <source>
        <dbReference type="EMBL" id="KAG2229611.1"/>
    </source>
</evidence>
<evidence type="ECO:0000256" key="11">
    <source>
        <dbReference type="PROSITE-ProRule" id="PRU10141"/>
    </source>
</evidence>
<dbReference type="AlphaFoldDB" id="A0A8H7VP31"/>
<comment type="caution">
    <text evidence="14">The sequence shown here is derived from an EMBL/GenBank/DDBJ whole genome shotgun (WGS) entry which is preliminary data.</text>
</comment>
<evidence type="ECO:0000256" key="12">
    <source>
        <dbReference type="SAM" id="MobiDB-lite"/>
    </source>
</evidence>
<comment type="catalytic activity">
    <reaction evidence="10">
        <text>L-tyrosyl-[protein] + ATP = O-phospho-L-tyrosyl-[protein] + ADP + H(+)</text>
        <dbReference type="Rhea" id="RHEA:10596"/>
        <dbReference type="Rhea" id="RHEA-COMP:10136"/>
        <dbReference type="Rhea" id="RHEA-COMP:20101"/>
        <dbReference type="ChEBI" id="CHEBI:15378"/>
        <dbReference type="ChEBI" id="CHEBI:30616"/>
        <dbReference type="ChEBI" id="CHEBI:46858"/>
        <dbReference type="ChEBI" id="CHEBI:61978"/>
        <dbReference type="ChEBI" id="CHEBI:456216"/>
        <dbReference type="EC" id="2.7.12.1"/>
    </reaction>
</comment>
<dbReference type="CDD" id="cd14210">
    <property type="entry name" value="PKc_DYRK"/>
    <property type="match status" value="1"/>
</dbReference>
<dbReference type="InterPro" id="IPR042521">
    <property type="entry name" value="DYRK"/>
</dbReference>
<feature type="compositionally biased region" description="Polar residues" evidence="12">
    <location>
        <begin position="27"/>
        <end position="55"/>
    </location>
</feature>
<dbReference type="Gene3D" id="3.30.200.20">
    <property type="entry name" value="Phosphorylase Kinase, domain 1"/>
    <property type="match status" value="1"/>
</dbReference>
<dbReference type="PROSITE" id="PS00107">
    <property type="entry name" value="PROTEIN_KINASE_ATP"/>
    <property type="match status" value="1"/>
</dbReference>
<dbReference type="GO" id="GO:0005524">
    <property type="term" value="F:ATP binding"/>
    <property type="evidence" value="ECO:0007669"/>
    <property type="project" value="UniProtKB-UniRule"/>
</dbReference>
<feature type="region of interest" description="Disordered" evidence="12">
    <location>
        <begin position="100"/>
        <end position="130"/>
    </location>
</feature>
<feature type="binding site" evidence="11">
    <location>
        <position position="501"/>
    </location>
    <ligand>
        <name>ATP</name>
        <dbReference type="ChEBI" id="CHEBI:30616"/>
    </ligand>
</feature>
<evidence type="ECO:0000256" key="3">
    <source>
        <dbReference type="ARBA" id="ARBA00022527"/>
    </source>
</evidence>
<feature type="compositionally biased region" description="Polar residues" evidence="12">
    <location>
        <begin position="273"/>
        <end position="313"/>
    </location>
</feature>
<evidence type="ECO:0000256" key="2">
    <source>
        <dbReference type="ARBA" id="ARBA00013203"/>
    </source>
</evidence>
<dbReference type="PROSITE" id="PS50011">
    <property type="entry name" value="PROTEIN_KINASE_DOM"/>
    <property type="match status" value="1"/>
</dbReference>
<evidence type="ECO:0000256" key="9">
    <source>
        <dbReference type="ARBA" id="ARBA00049308"/>
    </source>
</evidence>
<dbReference type="InterPro" id="IPR011009">
    <property type="entry name" value="Kinase-like_dom_sf"/>
</dbReference>
<dbReference type="Pfam" id="PF00069">
    <property type="entry name" value="Pkinase"/>
    <property type="match status" value="1"/>
</dbReference>
<dbReference type="InterPro" id="IPR017441">
    <property type="entry name" value="Protein_kinase_ATP_BS"/>
</dbReference>
<evidence type="ECO:0000256" key="7">
    <source>
        <dbReference type="ARBA" id="ARBA00022840"/>
    </source>
</evidence>
<comment type="similarity">
    <text evidence="1">Belongs to the protein kinase superfamily. CMGC Ser/Thr protein kinase family. MNB/DYRK subfamily.</text>
</comment>
<proteinExistence type="inferred from homology"/>
<feature type="compositionally biased region" description="Basic and acidic residues" evidence="12">
    <location>
        <begin position="13"/>
        <end position="24"/>
    </location>
</feature>
<evidence type="ECO:0000256" key="4">
    <source>
        <dbReference type="ARBA" id="ARBA00022679"/>
    </source>
</evidence>
<dbReference type="GO" id="GO:0004674">
    <property type="term" value="F:protein serine/threonine kinase activity"/>
    <property type="evidence" value="ECO:0007669"/>
    <property type="project" value="UniProtKB-KW"/>
</dbReference>
<evidence type="ECO:0000259" key="13">
    <source>
        <dbReference type="PROSITE" id="PS50011"/>
    </source>
</evidence>
<dbReference type="InterPro" id="IPR050494">
    <property type="entry name" value="Ser_Thr_dual-spec_kinase"/>
</dbReference>
<evidence type="ECO:0000256" key="1">
    <source>
        <dbReference type="ARBA" id="ARBA00008867"/>
    </source>
</evidence>
<evidence type="ECO:0000313" key="15">
    <source>
        <dbReference type="Proteomes" id="UP000613177"/>
    </source>
</evidence>
<dbReference type="Gene3D" id="3.30.10.30">
    <property type="entry name" value="DYRK"/>
    <property type="match status" value="1"/>
</dbReference>
<keyword evidence="6" id="KW-0418">Kinase</keyword>
<gene>
    <name evidence="14" type="ORF">INT48_004072</name>
</gene>
<dbReference type="GO" id="GO:0004712">
    <property type="term" value="F:protein serine/threonine/tyrosine kinase activity"/>
    <property type="evidence" value="ECO:0007669"/>
    <property type="project" value="UniProtKB-EC"/>
</dbReference>
<dbReference type="EC" id="2.7.12.1" evidence="2"/>
<evidence type="ECO:0000256" key="8">
    <source>
        <dbReference type="ARBA" id="ARBA00049003"/>
    </source>
</evidence>
<dbReference type="GO" id="GO:0005856">
    <property type="term" value="C:cytoskeleton"/>
    <property type="evidence" value="ECO:0007669"/>
    <property type="project" value="TreeGrafter"/>
</dbReference>
<protein>
    <recommendedName>
        <fullName evidence="2">dual-specificity kinase</fullName>
        <ecNumber evidence="2">2.7.12.1</ecNumber>
    </recommendedName>
</protein>
<comment type="catalytic activity">
    <reaction evidence="8">
        <text>L-seryl-[protein] + ATP = O-phospho-L-seryl-[protein] + ADP + H(+)</text>
        <dbReference type="Rhea" id="RHEA:17989"/>
        <dbReference type="Rhea" id="RHEA-COMP:9863"/>
        <dbReference type="Rhea" id="RHEA-COMP:11604"/>
        <dbReference type="ChEBI" id="CHEBI:15378"/>
        <dbReference type="ChEBI" id="CHEBI:29999"/>
        <dbReference type="ChEBI" id="CHEBI:30616"/>
        <dbReference type="ChEBI" id="CHEBI:83421"/>
        <dbReference type="ChEBI" id="CHEBI:456216"/>
        <dbReference type="EC" id="2.7.12.1"/>
    </reaction>
</comment>
<name>A0A8H7VP31_9FUNG</name>
<feature type="region of interest" description="Disordered" evidence="12">
    <location>
        <begin position="156"/>
        <end position="194"/>
    </location>
</feature>
<feature type="domain" description="Protein kinase" evidence="13">
    <location>
        <begin position="472"/>
        <end position="759"/>
    </location>
</feature>
<dbReference type="InterPro" id="IPR000719">
    <property type="entry name" value="Prot_kinase_dom"/>
</dbReference>
<dbReference type="SUPFAM" id="SSF56112">
    <property type="entry name" value="Protein kinase-like (PK-like)"/>
    <property type="match status" value="1"/>
</dbReference>
<dbReference type="EMBL" id="JAEPRE010000257">
    <property type="protein sequence ID" value="KAG2229611.1"/>
    <property type="molecule type" value="Genomic_DNA"/>
</dbReference>
<dbReference type="GO" id="GO:0005737">
    <property type="term" value="C:cytoplasm"/>
    <property type="evidence" value="ECO:0007669"/>
    <property type="project" value="TreeGrafter"/>
</dbReference>
<feature type="region of interest" description="Disordered" evidence="12">
    <location>
        <begin position="270"/>
        <end position="405"/>
    </location>
</feature>
<evidence type="ECO:0000256" key="6">
    <source>
        <dbReference type="ARBA" id="ARBA00022777"/>
    </source>
</evidence>
<keyword evidence="7 11" id="KW-0067">ATP-binding</keyword>
<keyword evidence="15" id="KW-1185">Reference proteome</keyword>
<dbReference type="PANTHER" id="PTHR24058:SF22">
    <property type="entry name" value="DUAL SPECIFICITY TYROSINE-PHOSPHORYLATION-REGULATED KINASE 4"/>
    <property type="match status" value="1"/>
</dbReference>
<accession>A0A8H7VP31</accession>
<keyword evidence="3" id="KW-0723">Serine/threonine-protein kinase</keyword>
<feature type="compositionally biased region" description="Low complexity" evidence="12">
    <location>
        <begin position="169"/>
        <end position="179"/>
    </location>
</feature>
<feature type="region of interest" description="Disordered" evidence="12">
    <location>
        <begin position="1"/>
        <end position="55"/>
    </location>
</feature>
<evidence type="ECO:0000256" key="10">
    <source>
        <dbReference type="ARBA" id="ARBA00051680"/>
    </source>
</evidence>
<dbReference type="Gene3D" id="1.10.510.10">
    <property type="entry name" value="Transferase(Phosphotransferase) domain 1"/>
    <property type="match status" value="1"/>
</dbReference>
<feature type="compositionally biased region" description="Low complexity" evidence="12">
    <location>
        <begin position="374"/>
        <end position="389"/>
    </location>
</feature>
<comment type="catalytic activity">
    <reaction evidence="9">
        <text>L-threonyl-[protein] + ATP = O-phospho-L-threonyl-[protein] + ADP + H(+)</text>
        <dbReference type="Rhea" id="RHEA:46608"/>
        <dbReference type="Rhea" id="RHEA-COMP:11060"/>
        <dbReference type="Rhea" id="RHEA-COMP:11605"/>
        <dbReference type="ChEBI" id="CHEBI:15378"/>
        <dbReference type="ChEBI" id="CHEBI:30013"/>
        <dbReference type="ChEBI" id="CHEBI:30616"/>
        <dbReference type="ChEBI" id="CHEBI:61977"/>
        <dbReference type="ChEBI" id="CHEBI:456216"/>
        <dbReference type="EC" id="2.7.12.1"/>
    </reaction>
</comment>
<organism evidence="14 15">
    <name type="scientific">Thamnidium elegans</name>
    <dbReference type="NCBI Taxonomy" id="101142"/>
    <lineage>
        <taxon>Eukaryota</taxon>
        <taxon>Fungi</taxon>
        <taxon>Fungi incertae sedis</taxon>
        <taxon>Mucoromycota</taxon>
        <taxon>Mucoromycotina</taxon>
        <taxon>Mucoromycetes</taxon>
        <taxon>Mucorales</taxon>
        <taxon>Mucorineae</taxon>
        <taxon>Mucoraceae</taxon>
        <taxon>Thamnidium</taxon>
    </lineage>
</organism>
<sequence length="799" mass="90321">MSSTDQVYTWPNHLDKQNSVEKFNRPMATSHSHTVSSHYNKPASSQPRNSSDSEVSNLIPSYVDILATTSGKDWLETYEFPIMKQQDKITHRRTFQQTIEKDPISGYSRQSRHRSFTYSPPPPPRTSSLKASSVLPSIVIPPVPPVPKQHASVILKGRTSSIKKKKSDSSYSSTSSKSTNASQHLPAVKAPSPDYTKNLSQDLLQIELDIKALEIQRESFILANNQQKTIGRKRGKTLPGSLATPPPIPILPLPPMKLNPIQMNIPAQKKTVQRNLPQKSMSTTPQKSMSTTPQKSMSTTPSTNRIKLSSLSTLDDHNSDLMIRNSNKKGPGLGLGSGNTGTDLNKSNLEPPRVILKHSSSSTFSPKRKSHIPTTTKSSTTVRRTASSRQAEPNEEGGGRSPKSVNTALKYYGQYLSDYEKQVEIHDYTSIYFVGPHAVKKHGNMLDPLNFGFDDERGDYKIVMQDHLAYRYEILDILGRGSFGQVVKCFDHKTSTMVALKLIRNKKRFHAQAITEVNILKKLTEWDPHDKYNVIQMSDHFYFRNHLCIAFECLSMNLYEFIKSNHFQGFSLSLIRKMSMQILESLLLLAHYNNIMLRHPAKSEIKVIDFGSSCFESERVYTYIQSRFYRSPEVILGLSYHKAIDMWSVGCIAAELYTGLPLFPGENEQEQLSCIMEVMGLPDRYLIERCSRKKLFFDSTGHPRIVANSKGKKRLPGTRSLFQALKCHDIVFIDFIERCLQWDPSKRLTPKEAIQHDFIVNINRNSITPPKPVTSFLSSAALANTYSTSHSMQRKSSMR</sequence>
<dbReference type="Proteomes" id="UP000613177">
    <property type="component" value="Unassembled WGS sequence"/>
</dbReference>
<evidence type="ECO:0000256" key="5">
    <source>
        <dbReference type="ARBA" id="ARBA00022741"/>
    </source>
</evidence>
<reference evidence="14" key="1">
    <citation type="submission" date="2021-01" db="EMBL/GenBank/DDBJ databases">
        <title>Metabolic potential, ecology and presence of endohyphal bacteria is reflected in genomic diversity of Mucoromycotina.</title>
        <authorList>
            <person name="Muszewska A."/>
            <person name="Okrasinska A."/>
            <person name="Steczkiewicz K."/>
            <person name="Drgas O."/>
            <person name="Orlowska M."/>
            <person name="Perlinska-Lenart U."/>
            <person name="Aleksandrzak-Piekarczyk T."/>
            <person name="Szatraj K."/>
            <person name="Zielenkiewicz U."/>
            <person name="Pilsyk S."/>
            <person name="Malc E."/>
            <person name="Mieczkowski P."/>
            <person name="Kruszewska J.S."/>
            <person name="Biernat P."/>
            <person name="Pawlowska J."/>
        </authorList>
    </citation>
    <scope>NUCLEOTIDE SEQUENCE</scope>
    <source>
        <strain evidence="14">WA0000018081</strain>
    </source>
</reference>
<dbReference type="PANTHER" id="PTHR24058">
    <property type="entry name" value="DUAL SPECIFICITY PROTEIN KINASE"/>
    <property type="match status" value="1"/>
</dbReference>